<accession>A0A813FN02</accession>
<organism evidence="1 2">
    <name type="scientific">Polarella glacialis</name>
    <name type="common">Dinoflagellate</name>
    <dbReference type="NCBI Taxonomy" id="89957"/>
    <lineage>
        <taxon>Eukaryota</taxon>
        <taxon>Sar</taxon>
        <taxon>Alveolata</taxon>
        <taxon>Dinophyceae</taxon>
        <taxon>Suessiales</taxon>
        <taxon>Suessiaceae</taxon>
        <taxon>Polarella</taxon>
    </lineage>
</organism>
<dbReference type="Proteomes" id="UP000654075">
    <property type="component" value="Unassembled WGS sequence"/>
</dbReference>
<protein>
    <submittedName>
        <fullName evidence="1">Uncharacterized protein</fullName>
    </submittedName>
</protein>
<gene>
    <name evidence="1" type="ORF">PGLA1383_LOCUS31617</name>
</gene>
<evidence type="ECO:0000313" key="1">
    <source>
        <dbReference type="EMBL" id="CAE8613879.1"/>
    </source>
</evidence>
<sequence>HCDLSPGRRWRLGTGLALCVAKRPSVSVEGGTKSFAVVTDGEQACTLCQLLPACCGGRAGTEASGLTCGGRQARYLRIAADSYLQVRIDWLASLPGSPHVFLFLFV</sequence>
<reference evidence="1" key="1">
    <citation type="submission" date="2021-02" db="EMBL/GenBank/DDBJ databases">
        <authorList>
            <person name="Dougan E. K."/>
            <person name="Rhodes N."/>
            <person name="Thang M."/>
            <person name="Chan C."/>
        </authorList>
    </citation>
    <scope>NUCLEOTIDE SEQUENCE</scope>
</reference>
<evidence type="ECO:0000313" key="2">
    <source>
        <dbReference type="Proteomes" id="UP000654075"/>
    </source>
</evidence>
<name>A0A813FN02_POLGL</name>
<keyword evidence="2" id="KW-1185">Reference proteome</keyword>
<comment type="caution">
    <text evidence="1">The sequence shown here is derived from an EMBL/GenBank/DDBJ whole genome shotgun (WGS) entry which is preliminary data.</text>
</comment>
<feature type="non-terminal residue" evidence="1">
    <location>
        <position position="1"/>
    </location>
</feature>
<dbReference type="AlphaFoldDB" id="A0A813FN02"/>
<dbReference type="EMBL" id="CAJNNV010025324">
    <property type="protein sequence ID" value="CAE8613879.1"/>
    <property type="molecule type" value="Genomic_DNA"/>
</dbReference>
<proteinExistence type="predicted"/>